<feature type="compositionally biased region" description="Polar residues" evidence="3">
    <location>
        <begin position="18"/>
        <end position="27"/>
    </location>
</feature>
<feature type="transmembrane region" description="Helical" evidence="4">
    <location>
        <begin position="67"/>
        <end position="92"/>
    </location>
</feature>
<keyword evidence="6" id="KW-1185">Reference proteome</keyword>
<feature type="compositionally biased region" description="Basic and acidic residues" evidence="3">
    <location>
        <begin position="33"/>
        <end position="43"/>
    </location>
</feature>
<gene>
    <name evidence="5" type="ORF">IFR04_014415</name>
</gene>
<evidence type="ECO:0000313" key="5">
    <source>
        <dbReference type="EMBL" id="KAG4412451.1"/>
    </source>
</evidence>
<evidence type="ECO:0000256" key="3">
    <source>
        <dbReference type="SAM" id="MobiDB-lite"/>
    </source>
</evidence>
<organism evidence="5 6">
    <name type="scientific">Cadophora malorum</name>
    <dbReference type="NCBI Taxonomy" id="108018"/>
    <lineage>
        <taxon>Eukaryota</taxon>
        <taxon>Fungi</taxon>
        <taxon>Dikarya</taxon>
        <taxon>Ascomycota</taxon>
        <taxon>Pezizomycotina</taxon>
        <taxon>Leotiomycetes</taxon>
        <taxon>Helotiales</taxon>
        <taxon>Ploettnerulaceae</taxon>
        <taxon>Cadophora</taxon>
    </lineage>
</organism>
<evidence type="ECO:0000256" key="4">
    <source>
        <dbReference type="SAM" id="Phobius"/>
    </source>
</evidence>
<dbReference type="OrthoDB" id="4153866at2759"/>
<keyword evidence="4" id="KW-1133">Transmembrane helix</keyword>
<dbReference type="SUPFAM" id="SSF51695">
    <property type="entry name" value="PLC-like phosphodiesterases"/>
    <property type="match status" value="1"/>
</dbReference>
<evidence type="ECO:0000256" key="1">
    <source>
        <dbReference type="ARBA" id="ARBA00008858"/>
    </source>
</evidence>
<comment type="caution">
    <text evidence="5">The sequence shown here is derived from an EMBL/GenBank/DDBJ whole genome shotgun (WGS) entry which is preliminary data.</text>
</comment>
<evidence type="ECO:0000256" key="2">
    <source>
        <dbReference type="ARBA" id="ARBA00014286"/>
    </source>
</evidence>
<dbReference type="AlphaFoldDB" id="A0A8H7VZI4"/>
<dbReference type="InterPro" id="IPR051236">
    <property type="entry name" value="HAT_RTT109-like"/>
</dbReference>
<keyword evidence="4" id="KW-0472">Membrane</keyword>
<accession>A0A8H7VZI4</accession>
<dbReference type="EMBL" id="JAFJYH010000377">
    <property type="protein sequence ID" value="KAG4412451.1"/>
    <property type="molecule type" value="Genomic_DNA"/>
</dbReference>
<sequence length="398" mass="44845">MFTPVLNLSGSLPNTSTSITHLGSSEEQWPDSHPTHIKEHSTELPKSPRNYLGHSIWKKNNLRLSMLWLTAAIGVALCMFLLLWLLTAIILVHRLFPPPLRNGVESILANWGQSNTTLWKDGFTRDVQPFQCHSHNDYWRRVPLYDALSAGCTSVEADIWLRDNDLLIGHKAHQLKSTRSLRKLYLDPLSSILNHQNVNLSLAEGARPVGVFDVKPDTSLVLLLDLKTTGEKTWQLVLQQLEPLHLKGWLTVFNGTAVIPGPITVVGTGKAPVDYFMSSTSFHRYTFFDAPLTQLDTQYTRHNSYFASASLKDAIGNVRWGVIDSEQEKTIKSQIEAASLRGLVSRYWDLPSWPVSTRTRIWKQLVSLGAGILNVDDIGFATRRNWDWCIILGINLCS</sequence>
<evidence type="ECO:0000313" key="6">
    <source>
        <dbReference type="Proteomes" id="UP000664132"/>
    </source>
</evidence>
<dbReference type="GO" id="GO:0008081">
    <property type="term" value="F:phosphoric diester hydrolase activity"/>
    <property type="evidence" value="ECO:0007669"/>
    <property type="project" value="InterPro"/>
</dbReference>
<dbReference type="PANTHER" id="PTHR31571:SF1">
    <property type="entry name" value="ALTERED INHERITANCE OF MITOCHONDRIA PROTEIN 6"/>
    <property type="match status" value="1"/>
</dbReference>
<dbReference type="GO" id="GO:0006629">
    <property type="term" value="P:lipid metabolic process"/>
    <property type="evidence" value="ECO:0007669"/>
    <property type="project" value="InterPro"/>
</dbReference>
<comment type="similarity">
    <text evidence="1">Belongs to the AIM6 family.</text>
</comment>
<feature type="region of interest" description="Disordered" evidence="3">
    <location>
        <begin position="18"/>
        <end position="46"/>
    </location>
</feature>
<dbReference type="InterPro" id="IPR017946">
    <property type="entry name" value="PLC-like_Pdiesterase_TIM-brl"/>
</dbReference>
<reference evidence="5" key="1">
    <citation type="submission" date="2021-02" db="EMBL/GenBank/DDBJ databases">
        <title>Genome sequence Cadophora malorum strain M34.</title>
        <authorList>
            <person name="Stefanovic E."/>
            <person name="Vu D."/>
            <person name="Scully C."/>
            <person name="Dijksterhuis J."/>
            <person name="Roader J."/>
            <person name="Houbraken J."/>
        </authorList>
    </citation>
    <scope>NUCLEOTIDE SEQUENCE</scope>
    <source>
        <strain evidence="5">M34</strain>
    </source>
</reference>
<dbReference type="PANTHER" id="PTHR31571">
    <property type="entry name" value="ALTERED INHERITANCE OF MITOCHONDRIA PROTEIN 6"/>
    <property type="match status" value="1"/>
</dbReference>
<proteinExistence type="inferred from homology"/>
<keyword evidence="4" id="KW-0812">Transmembrane</keyword>
<dbReference type="Proteomes" id="UP000664132">
    <property type="component" value="Unassembled WGS sequence"/>
</dbReference>
<name>A0A8H7VZI4_9HELO</name>
<protein>
    <recommendedName>
        <fullName evidence="2">Altered inheritance of mitochondria protein 6</fullName>
    </recommendedName>
</protein>